<dbReference type="EMBL" id="UGOW01000001">
    <property type="protein sequence ID" value="STY17703.1"/>
    <property type="molecule type" value="Genomic_DNA"/>
</dbReference>
<evidence type="ECO:0000256" key="2">
    <source>
        <dbReference type="ARBA" id="ARBA00022490"/>
    </source>
</evidence>
<dbReference type="GO" id="GO:0005856">
    <property type="term" value="C:cytoskeleton"/>
    <property type="evidence" value="ECO:0007669"/>
    <property type="project" value="UniProtKB-SubCell"/>
</dbReference>
<dbReference type="STRING" id="45072.Lqua_1277"/>
<keyword evidence="2" id="KW-0963">Cytoplasm</keyword>
<name>A0A378KT00_9GAMM</name>
<reference evidence="4 6" key="1">
    <citation type="submission" date="2015-11" db="EMBL/GenBank/DDBJ databases">
        <title>Genomic analysis of 38 Legionella species identifies large and diverse effector repertoires.</title>
        <authorList>
            <person name="Burstein D."/>
            <person name="Amaro F."/>
            <person name="Zusman T."/>
            <person name="Lifshitz Z."/>
            <person name="Cohen O."/>
            <person name="Gilbert J.A."/>
            <person name="Pupko T."/>
            <person name="Shuman H.A."/>
            <person name="Segal G."/>
        </authorList>
    </citation>
    <scope>NUCLEOTIDE SEQUENCE [LARGE SCALE GENOMIC DNA]</scope>
    <source>
        <strain evidence="4 6">ATCC 49507</strain>
    </source>
</reference>
<evidence type="ECO:0000256" key="1">
    <source>
        <dbReference type="ARBA" id="ARBA00004245"/>
    </source>
</evidence>
<evidence type="ECO:0000313" key="7">
    <source>
        <dbReference type="Proteomes" id="UP000254230"/>
    </source>
</evidence>
<dbReference type="InterPro" id="IPR032675">
    <property type="entry name" value="LRR_dom_sf"/>
</dbReference>
<keyword evidence="6" id="KW-1185">Reference proteome</keyword>
<dbReference type="Proteomes" id="UP000054639">
    <property type="component" value="Unassembled WGS sequence"/>
</dbReference>
<dbReference type="PROSITE" id="PS51450">
    <property type="entry name" value="LRR"/>
    <property type="match status" value="1"/>
</dbReference>
<dbReference type="InterPro" id="IPR001611">
    <property type="entry name" value="Leu-rich_rpt"/>
</dbReference>
<proteinExistence type="predicted"/>
<evidence type="ECO:0000313" key="5">
    <source>
        <dbReference type="EMBL" id="STY17703.1"/>
    </source>
</evidence>
<accession>A0A378KT00</accession>
<dbReference type="AlphaFoldDB" id="A0A378KT00"/>
<dbReference type="SUPFAM" id="SSF52047">
    <property type="entry name" value="RNI-like"/>
    <property type="match status" value="1"/>
</dbReference>
<evidence type="ECO:0000313" key="6">
    <source>
        <dbReference type="Proteomes" id="UP000054639"/>
    </source>
</evidence>
<dbReference type="RefSeq" id="WP_058473449.1">
    <property type="nucleotide sequence ID" value="NZ_CAAAIL010000021.1"/>
</dbReference>
<dbReference type="EMBL" id="LNYR01000012">
    <property type="protein sequence ID" value="KTD51050.1"/>
    <property type="molecule type" value="Genomic_DNA"/>
</dbReference>
<organism evidence="5 7">
    <name type="scientific">Legionella quateirensis</name>
    <dbReference type="NCBI Taxonomy" id="45072"/>
    <lineage>
        <taxon>Bacteria</taxon>
        <taxon>Pseudomonadati</taxon>
        <taxon>Pseudomonadota</taxon>
        <taxon>Gammaproteobacteria</taxon>
        <taxon>Legionellales</taxon>
        <taxon>Legionellaceae</taxon>
        <taxon>Legionella</taxon>
    </lineage>
</organism>
<dbReference type="InterPro" id="IPR052410">
    <property type="entry name" value="DRC5"/>
</dbReference>
<dbReference type="OrthoDB" id="5651776at2"/>
<gene>
    <name evidence="4" type="ORF">Lqua_1277</name>
    <name evidence="5" type="ORF">NCTC12376_01516</name>
</gene>
<keyword evidence="3" id="KW-0206">Cytoskeleton</keyword>
<evidence type="ECO:0000256" key="3">
    <source>
        <dbReference type="ARBA" id="ARBA00023212"/>
    </source>
</evidence>
<sequence length="499" mass="56208">MLTISMAKCLNATKNGSFKTSDLKLASPLTYDDMVFLSEYLRITPLTELDLSMDVTVENVSGLSELSKVVNQNTQLTKLKFTVEGTEFHLRSRDNLILSILNYFSNNQVRTMNGMVYDALVTMVKDKPLLEKLSVNLELIETSASTSQCYKFAKNIQKSPLKFLDLNFAVDKNAQLPILNKKIPNTTLVDLKLQGMSYGKDIVQYLQNTHSLRVLLLDDMVFDASDIPLLETVFKSNTHLTLLALSNTNIGQIASPQLVNSLKYCSKLAYLDLSKNNLSRLNIDDLCVYLADDPENLIELDLTHNTYMASDAKKLAEVLAKNNTIQKLIIDYNYIENEGLQSIIDLLKTNRQITSISMSHNCRYALSNETINALCTFLQDPECQLEELGFVQKTNIEQFKMLGDAIMANSSLVSVNLNFHLDTIFGIIYKIQIQEHIDGLQPLIAKFYEQINTTPQKPLLDNKASNQITINQEDGFVANQNADIKDEHLESEQSSLQLS</sequence>
<comment type="subcellular location">
    <subcellularLocation>
        <location evidence="1">Cytoplasm</location>
        <location evidence="1">Cytoskeleton</location>
    </subcellularLocation>
</comment>
<dbReference type="Gene3D" id="3.80.10.10">
    <property type="entry name" value="Ribonuclease Inhibitor"/>
    <property type="match status" value="1"/>
</dbReference>
<dbReference type="Proteomes" id="UP000254230">
    <property type="component" value="Unassembled WGS sequence"/>
</dbReference>
<evidence type="ECO:0000313" key="4">
    <source>
        <dbReference type="EMBL" id="KTD51050.1"/>
    </source>
</evidence>
<reference evidence="5 7" key="2">
    <citation type="submission" date="2018-06" db="EMBL/GenBank/DDBJ databases">
        <authorList>
            <consortium name="Pathogen Informatics"/>
            <person name="Doyle S."/>
        </authorList>
    </citation>
    <scope>NUCLEOTIDE SEQUENCE [LARGE SCALE GENOMIC DNA]</scope>
    <source>
        <strain evidence="5 7">NCTC12376</strain>
    </source>
</reference>
<protein>
    <submittedName>
        <fullName evidence="5">Dot/Icm secretion system substrate</fullName>
    </submittedName>
    <submittedName>
        <fullName evidence="4">Substrate of the Dot/Icm secretion system</fullName>
    </submittedName>
</protein>
<dbReference type="PANTHER" id="PTHR24107">
    <property type="entry name" value="YNEIN REGULATORY COMPLEX SUBUNIT 5"/>
    <property type="match status" value="1"/>
</dbReference>